<dbReference type="PROSITE" id="PS51752">
    <property type="entry name" value="JACALIN_LECTIN"/>
    <property type="match status" value="1"/>
</dbReference>
<dbReference type="InterPro" id="IPR033734">
    <property type="entry name" value="Jacalin-like_lectin_dom_plant"/>
</dbReference>
<dbReference type="Proteomes" id="UP000729402">
    <property type="component" value="Unassembled WGS sequence"/>
</dbReference>
<feature type="domain" description="Jacalin-type lectin" evidence="3">
    <location>
        <begin position="27"/>
        <end position="172"/>
    </location>
</feature>
<feature type="chain" id="PRO_5035287590" description="Jacalin-type lectin domain-containing protein" evidence="2">
    <location>
        <begin position="21"/>
        <end position="175"/>
    </location>
</feature>
<dbReference type="Pfam" id="PF01419">
    <property type="entry name" value="Jacalin"/>
    <property type="match status" value="1"/>
</dbReference>
<dbReference type="AlphaFoldDB" id="A0A8J5SAU3"/>
<accession>A0A8J5SAU3</accession>
<dbReference type="OrthoDB" id="581739at2759"/>
<reference evidence="4" key="1">
    <citation type="journal article" date="2021" name="bioRxiv">
        <title>Whole Genome Assembly and Annotation of Northern Wild Rice, Zizania palustris L., Supports a Whole Genome Duplication in the Zizania Genus.</title>
        <authorList>
            <person name="Haas M."/>
            <person name="Kono T."/>
            <person name="Macchietto M."/>
            <person name="Millas R."/>
            <person name="McGilp L."/>
            <person name="Shao M."/>
            <person name="Duquette J."/>
            <person name="Hirsch C.N."/>
            <person name="Kimball J."/>
        </authorList>
    </citation>
    <scope>NUCLEOTIDE SEQUENCE</scope>
    <source>
        <tissue evidence="4">Fresh leaf tissue</tissue>
    </source>
</reference>
<protein>
    <recommendedName>
        <fullName evidence="3">Jacalin-type lectin domain-containing protein</fullName>
    </recommendedName>
</protein>
<evidence type="ECO:0000256" key="2">
    <source>
        <dbReference type="SAM" id="SignalP"/>
    </source>
</evidence>
<reference evidence="4" key="2">
    <citation type="submission" date="2021-02" db="EMBL/GenBank/DDBJ databases">
        <authorList>
            <person name="Kimball J.A."/>
            <person name="Haas M.W."/>
            <person name="Macchietto M."/>
            <person name="Kono T."/>
            <person name="Duquette J."/>
            <person name="Shao M."/>
        </authorList>
    </citation>
    <scope>NUCLEOTIDE SEQUENCE</scope>
    <source>
        <tissue evidence="4">Fresh leaf tissue</tissue>
    </source>
</reference>
<dbReference type="PANTHER" id="PTHR46506">
    <property type="entry name" value="OS05G0143600 PROTEIN"/>
    <property type="match status" value="1"/>
</dbReference>
<evidence type="ECO:0000256" key="1">
    <source>
        <dbReference type="ARBA" id="ARBA00022734"/>
    </source>
</evidence>
<sequence>MLGQLLGALATILIVLASQASPSPDGLAQIGMFGANTGTTRNIDVAPVVLKSVTVRSIDTIDAITFVYLDGNGKEHKVGPWGGTLGYDHTFNLTTNEYVKEVSGTYGPFPTQKLPLTVNSLIFVTSRGIRYAFGTPGASDTKFNVPLEKGSIVGFSARADNFVLPLASTFARNMH</sequence>
<evidence type="ECO:0000259" key="3">
    <source>
        <dbReference type="PROSITE" id="PS51752"/>
    </source>
</evidence>
<dbReference type="GO" id="GO:0030246">
    <property type="term" value="F:carbohydrate binding"/>
    <property type="evidence" value="ECO:0007669"/>
    <property type="project" value="UniProtKB-KW"/>
</dbReference>
<name>A0A8J5SAU3_ZIZPA</name>
<evidence type="ECO:0000313" key="5">
    <source>
        <dbReference type="Proteomes" id="UP000729402"/>
    </source>
</evidence>
<keyword evidence="1" id="KW-0430">Lectin</keyword>
<dbReference type="SMART" id="SM00915">
    <property type="entry name" value="Jacalin"/>
    <property type="match status" value="1"/>
</dbReference>
<evidence type="ECO:0000313" key="4">
    <source>
        <dbReference type="EMBL" id="KAG8052284.1"/>
    </source>
</evidence>
<keyword evidence="5" id="KW-1185">Reference proteome</keyword>
<proteinExistence type="predicted"/>
<comment type="caution">
    <text evidence="4">The sequence shown here is derived from an EMBL/GenBank/DDBJ whole genome shotgun (WGS) entry which is preliminary data.</text>
</comment>
<organism evidence="4 5">
    <name type="scientific">Zizania palustris</name>
    <name type="common">Northern wild rice</name>
    <dbReference type="NCBI Taxonomy" id="103762"/>
    <lineage>
        <taxon>Eukaryota</taxon>
        <taxon>Viridiplantae</taxon>
        <taxon>Streptophyta</taxon>
        <taxon>Embryophyta</taxon>
        <taxon>Tracheophyta</taxon>
        <taxon>Spermatophyta</taxon>
        <taxon>Magnoliopsida</taxon>
        <taxon>Liliopsida</taxon>
        <taxon>Poales</taxon>
        <taxon>Poaceae</taxon>
        <taxon>BOP clade</taxon>
        <taxon>Oryzoideae</taxon>
        <taxon>Oryzeae</taxon>
        <taxon>Zizaniinae</taxon>
        <taxon>Zizania</taxon>
    </lineage>
</organism>
<feature type="signal peptide" evidence="2">
    <location>
        <begin position="1"/>
        <end position="20"/>
    </location>
</feature>
<keyword evidence="2" id="KW-0732">Signal</keyword>
<gene>
    <name evidence="4" type="ORF">GUJ93_ZPchr0001g29886</name>
</gene>
<dbReference type="CDD" id="cd09612">
    <property type="entry name" value="Jacalin"/>
    <property type="match status" value="1"/>
</dbReference>
<dbReference type="InterPro" id="IPR001229">
    <property type="entry name" value="Jacalin-like_lectin_dom"/>
</dbReference>
<dbReference type="EMBL" id="JAAALK010000288">
    <property type="protein sequence ID" value="KAG8052284.1"/>
    <property type="molecule type" value="Genomic_DNA"/>
</dbReference>